<dbReference type="PROSITE" id="PS50109">
    <property type="entry name" value="HIS_KIN"/>
    <property type="match status" value="1"/>
</dbReference>
<dbReference type="Pfam" id="PF06580">
    <property type="entry name" value="His_kinase"/>
    <property type="match status" value="1"/>
</dbReference>
<dbReference type="AlphaFoldDB" id="A0AAV5B043"/>
<feature type="transmembrane region" description="Helical" evidence="6">
    <location>
        <begin position="12"/>
        <end position="34"/>
    </location>
</feature>
<dbReference type="InterPro" id="IPR010559">
    <property type="entry name" value="Sig_transdc_His_kin_internal"/>
</dbReference>
<sequence>MARRDGQHHYLDNFITIILALCVFTMLILLVWGLAKGEPVVAAISGVGIVVVIFAGAGASGAPDSLRSQATERTLRTASTTLEYLRGGLTMEGCRAVCQLLLPETCAMAVAITDHERVVAYVGEYEEDFPPGSLISTQATRDVLASGRMQTFSLVRRIDEDAMANLDAGSRLRLMGFMPAGIVVPLSVRDQTIGTLKFYYRDYKDIDHTQYAVAEGFGELLGTQLSFYELERQAQLTAQAEVKALQAQINPHFLFNTLNTIAAFTRTDPMRARSLLREFATFYRQTLENSDSLIPLGREIEQTRRYLTFEHARFGEDRIVEVEHVDPDCRAVMVPAFIVQPIVENAVRHAMREEGVLHIDIHVTREDGDVLIAVADDGVGMEQAAVDAMLAKAEGFSTEEKGTGIALRNVAERLERFFGVGSGVDIVSRPDEGTVVTLRLAAVEGPDPDGADVPEAAGIGNGVQ</sequence>
<evidence type="ECO:0000256" key="6">
    <source>
        <dbReference type="SAM" id="Phobius"/>
    </source>
</evidence>
<protein>
    <recommendedName>
        <fullName evidence="2">histidine kinase</fullName>
        <ecNumber evidence="2">2.7.13.3</ecNumber>
    </recommendedName>
</protein>
<dbReference type="Gene3D" id="3.30.565.10">
    <property type="entry name" value="Histidine kinase-like ATPase, C-terminal domain"/>
    <property type="match status" value="1"/>
</dbReference>
<evidence type="ECO:0000313" key="8">
    <source>
        <dbReference type="EMBL" id="GJM54414.1"/>
    </source>
</evidence>
<keyword evidence="6" id="KW-0472">Membrane</keyword>
<evidence type="ECO:0000256" key="2">
    <source>
        <dbReference type="ARBA" id="ARBA00012438"/>
    </source>
</evidence>
<dbReference type="GO" id="GO:0016020">
    <property type="term" value="C:membrane"/>
    <property type="evidence" value="ECO:0007669"/>
    <property type="project" value="InterPro"/>
</dbReference>
<dbReference type="InterPro" id="IPR005467">
    <property type="entry name" value="His_kinase_dom"/>
</dbReference>
<dbReference type="EMBL" id="BQKC01000001">
    <property type="protein sequence ID" value="GJM54414.1"/>
    <property type="molecule type" value="Genomic_DNA"/>
</dbReference>
<evidence type="ECO:0000313" key="9">
    <source>
        <dbReference type="Proteomes" id="UP001055025"/>
    </source>
</evidence>
<evidence type="ECO:0000259" key="7">
    <source>
        <dbReference type="PROSITE" id="PS50109"/>
    </source>
</evidence>
<name>A0AAV5B043_9ACTN</name>
<comment type="catalytic activity">
    <reaction evidence="1">
        <text>ATP + protein L-histidine = ADP + protein N-phospho-L-histidine.</text>
        <dbReference type="EC" id="2.7.13.3"/>
    </reaction>
</comment>
<keyword evidence="3" id="KW-0418">Kinase</keyword>
<gene>
    <name evidence="8" type="ORF">ATOP_00690</name>
</gene>
<dbReference type="Proteomes" id="UP001055025">
    <property type="component" value="Unassembled WGS sequence"/>
</dbReference>
<accession>A0AAV5B043</accession>
<evidence type="ECO:0000256" key="4">
    <source>
        <dbReference type="ARBA" id="ARBA00023012"/>
    </source>
</evidence>
<dbReference type="InterPro" id="IPR050640">
    <property type="entry name" value="Bact_2-comp_sensor_kinase"/>
</dbReference>
<dbReference type="InterPro" id="IPR036890">
    <property type="entry name" value="HATPase_C_sf"/>
</dbReference>
<dbReference type="PRINTS" id="PR00344">
    <property type="entry name" value="BCTRLSENSOR"/>
</dbReference>
<dbReference type="SMART" id="SM00387">
    <property type="entry name" value="HATPase_c"/>
    <property type="match status" value="1"/>
</dbReference>
<dbReference type="RefSeq" id="WP_135977926.1">
    <property type="nucleotide sequence ID" value="NZ_BQKC01000001.1"/>
</dbReference>
<keyword evidence="9" id="KW-1185">Reference proteome</keyword>
<dbReference type="InterPro" id="IPR004358">
    <property type="entry name" value="Sig_transdc_His_kin-like_C"/>
</dbReference>
<dbReference type="PANTHER" id="PTHR34220">
    <property type="entry name" value="SENSOR HISTIDINE KINASE YPDA"/>
    <property type="match status" value="1"/>
</dbReference>
<evidence type="ECO:0000256" key="1">
    <source>
        <dbReference type="ARBA" id="ARBA00000085"/>
    </source>
</evidence>
<dbReference type="GO" id="GO:0000155">
    <property type="term" value="F:phosphorelay sensor kinase activity"/>
    <property type="evidence" value="ECO:0007669"/>
    <property type="project" value="InterPro"/>
</dbReference>
<dbReference type="InterPro" id="IPR003594">
    <property type="entry name" value="HATPase_dom"/>
</dbReference>
<dbReference type="SUPFAM" id="SSF55874">
    <property type="entry name" value="ATPase domain of HSP90 chaperone/DNA topoisomerase II/histidine kinase"/>
    <property type="match status" value="1"/>
</dbReference>
<keyword evidence="4" id="KW-0902">Two-component regulatory system</keyword>
<proteinExistence type="predicted"/>
<dbReference type="Pfam" id="PF02518">
    <property type="entry name" value="HATPase_c"/>
    <property type="match status" value="1"/>
</dbReference>
<feature type="transmembrane region" description="Helical" evidence="6">
    <location>
        <begin position="40"/>
        <end position="59"/>
    </location>
</feature>
<dbReference type="PANTHER" id="PTHR34220:SF7">
    <property type="entry name" value="SENSOR HISTIDINE KINASE YPDA"/>
    <property type="match status" value="1"/>
</dbReference>
<evidence type="ECO:0000256" key="5">
    <source>
        <dbReference type="SAM" id="MobiDB-lite"/>
    </source>
</evidence>
<comment type="caution">
    <text evidence="8">The sequence shown here is derived from an EMBL/GenBank/DDBJ whole genome shotgun (WGS) entry which is preliminary data.</text>
</comment>
<feature type="region of interest" description="Disordered" evidence="5">
    <location>
        <begin position="444"/>
        <end position="464"/>
    </location>
</feature>
<organism evidence="8 9">
    <name type="scientific">Granulimonas faecalis</name>
    <dbReference type="NCBI Taxonomy" id="2894155"/>
    <lineage>
        <taxon>Bacteria</taxon>
        <taxon>Bacillati</taxon>
        <taxon>Actinomycetota</taxon>
        <taxon>Coriobacteriia</taxon>
        <taxon>Coriobacteriales</taxon>
        <taxon>Kribbibacteriaceae</taxon>
        <taxon>Granulimonas</taxon>
    </lineage>
</organism>
<keyword evidence="6" id="KW-0812">Transmembrane</keyword>
<evidence type="ECO:0000256" key="3">
    <source>
        <dbReference type="ARBA" id="ARBA00022777"/>
    </source>
</evidence>
<dbReference type="EC" id="2.7.13.3" evidence="2"/>
<keyword evidence="3" id="KW-0808">Transferase</keyword>
<reference evidence="8" key="1">
    <citation type="journal article" date="2022" name="Int. J. Syst. Evol. Microbiol.">
        <title>Granulimonas faecalis gen. nov., sp. nov., and Leptogranulimonas caecicola gen. nov., sp. nov., novel lactate-producing Atopobiaceae bacteria isolated from mouse intestines, and an emended description of the family Atopobiaceae.</title>
        <authorList>
            <person name="Morinaga K."/>
            <person name="Kusada H."/>
            <person name="Sakamoto S."/>
            <person name="Murakami T."/>
            <person name="Toyoda A."/>
            <person name="Mori H."/>
            <person name="Meng X.Y."/>
            <person name="Takashino M."/>
            <person name="Murotomi K."/>
            <person name="Tamaki H."/>
        </authorList>
    </citation>
    <scope>NUCLEOTIDE SEQUENCE</scope>
    <source>
        <strain evidence="8">OPF53</strain>
    </source>
</reference>
<feature type="domain" description="Histidine kinase" evidence="7">
    <location>
        <begin position="338"/>
        <end position="444"/>
    </location>
</feature>
<keyword evidence="6" id="KW-1133">Transmembrane helix</keyword>